<dbReference type="GO" id="GO:0051539">
    <property type="term" value="F:4 iron, 4 sulfur cluster binding"/>
    <property type="evidence" value="ECO:0007669"/>
    <property type="project" value="UniProtKB-KW"/>
</dbReference>
<evidence type="ECO:0000256" key="7">
    <source>
        <dbReference type="ARBA" id="ARBA00022982"/>
    </source>
</evidence>
<dbReference type="InterPro" id="IPR017900">
    <property type="entry name" value="4Fe4S_Fe_S_CS"/>
</dbReference>
<evidence type="ECO:0000256" key="4">
    <source>
        <dbReference type="ARBA" id="ARBA00022485"/>
    </source>
</evidence>
<name>A0A2T4JGH6_9RHOB</name>
<comment type="function">
    <text evidence="2">Ferredoxins are iron-sulfur proteins that transfer electrons in a wide variety of metabolic reactions.</text>
</comment>
<dbReference type="SUPFAM" id="SSF46548">
    <property type="entry name" value="alpha-helical ferredoxin"/>
    <property type="match status" value="1"/>
</dbReference>
<keyword evidence="6" id="KW-0677">Repeat</keyword>
<dbReference type="InterPro" id="IPR017896">
    <property type="entry name" value="4Fe4S_Fe-S-bd"/>
</dbReference>
<gene>
    <name evidence="13" type="primary">fdxB</name>
    <name evidence="13" type="ORF">C5F46_11275</name>
</gene>
<keyword evidence="10" id="KW-0535">Nitrogen fixation</keyword>
<dbReference type="AlphaFoldDB" id="A0A2T4JGH6"/>
<organism evidence="13 14">
    <name type="scientific">Phaeovulum veldkampii DSM 11550</name>
    <dbReference type="NCBI Taxonomy" id="1185920"/>
    <lineage>
        <taxon>Bacteria</taxon>
        <taxon>Pseudomonadati</taxon>
        <taxon>Pseudomonadota</taxon>
        <taxon>Alphaproteobacteria</taxon>
        <taxon>Rhodobacterales</taxon>
        <taxon>Paracoccaceae</taxon>
        <taxon>Phaeovulum</taxon>
    </lineage>
</organism>
<dbReference type="OrthoDB" id="9810688at2"/>
<evidence type="ECO:0000256" key="1">
    <source>
        <dbReference type="ARBA" id="ARBA00001966"/>
    </source>
</evidence>
<evidence type="ECO:0000256" key="3">
    <source>
        <dbReference type="ARBA" id="ARBA00022448"/>
    </source>
</evidence>
<dbReference type="PANTHER" id="PTHR43687:SF1">
    <property type="entry name" value="FERREDOXIN III"/>
    <property type="match status" value="1"/>
</dbReference>
<evidence type="ECO:0000256" key="2">
    <source>
        <dbReference type="ARBA" id="ARBA00003532"/>
    </source>
</evidence>
<evidence type="ECO:0000256" key="10">
    <source>
        <dbReference type="ARBA" id="ARBA00023231"/>
    </source>
</evidence>
<proteinExistence type="predicted"/>
<evidence type="ECO:0000256" key="5">
    <source>
        <dbReference type="ARBA" id="ARBA00022723"/>
    </source>
</evidence>
<dbReference type="InterPro" id="IPR014283">
    <property type="entry name" value="FdIII_4_nif"/>
</dbReference>
<dbReference type="Gene3D" id="3.30.70.20">
    <property type="match status" value="2"/>
</dbReference>
<comment type="caution">
    <text evidence="13">The sequence shown here is derived from an EMBL/GenBank/DDBJ whole genome shotgun (WGS) entry which is preliminary data.</text>
</comment>
<dbReference type="Pfam" id="PF12838">
    <property type="entry name" value="Fer4_7"/>
    <property type="match status" value="1"/>
</dbReference>
<evidence type="ECO:0000256" key="11">
    <source>
        <dbReference type="ARBA" id="ARBA00030616"/>
    </source>
</evidence>
<keyword evidence="8" id="KW-0408">Iron</keyword>
<keyword evidence="9" id="KW-0411">Iron-sulfur</keyword>
<keyword evidence="14" id="KW-1185">Reference proteome</keyword>
<keyword evidence="5" id="KW-0479">Metal-binding</keyword>
<dbReference type="PROSITE" id="PS00198">
    <property type="entry name" value="4FE4S_FER_1"/>
    <property type="match status" value="1"/>
</dbReference>
<evidence type="ECO:0000313" key="14">
    <source>
        <dbReference type="Proteomes" id="UP000241899"/>
    </source>
</evidence>
<feature type="domain" description="4Fe-4S ferredoxin-type" evidence="12">
    <location>
        <begin position="17"/>
        <end position="46"/>
    </location>
</feature>
<dbReference type="PANTHER" id="PTHR43687">
    <property type="entry name" value="ADENYLYLSULFATE REDUCTASE, BETA SUBUNIT"/>
    <property type="match status" value="1"/>
</dbReference>
<dbReference type="GO" id="GO:0046872">
    <property type="term" value="F:metal ion binding"/>
    <property type="evidence" value="ECO:0007669"/>
    <property type="project" value="UniProtKB-KW"/>
</dbReference>
<feature type="domain" description="4Fe-4S ferredoxin-type" evidence="12">
    <location>
        <begin position="69"/>
        <end position="98"/>
    </location>
</feature>
<dbReference type="PROSITE" id="PS51379">
    <property type="entry name" value="4FE4S_FER_2"/>
    <property type="match status" value="2"/>
</dbReference>
<keyword evidence="3" id="KW-0813">Transport</keyword>
<evidence type="ECO:0000256" key="6">
    <source>
        <dbReference type="ARBA" id="ARBA00022737"/>
    </source>
</evidence>
<protein>
    <recommendedName>
        <fullName evidence="11">Ferredoxin III</fullName>
    </recommendedName>
</protein>
<dbReference type="RefSeq" id="WP_107325482.1">
    <property type="nucleotide sequence ID" value="NZ_NHSP01000094.1"/>
</dbReference>
<evidence type="ECO:0000256" key="9">
    <source>
        <dbReference type="ARBA" id="ARBA00023014"/>
    </source>
</evidence>
<dbReference type="NCBIfam" id="TIGR02936">
    <property type="entry name" value="fdxN_nitrog"/>
    <property type="match status" value="1"/>
</dbReference>
<keyword evidence="4" id="KW-0004">4Fe-4S</keyword>
<dbReference type="InterPro" id="IPR050572">
    <property type="entry name" value="Fe-S_Ferredoxin"/>
</dbReference>
<keyword evidence="7" id="KW-0249">Electron transport</keyword>
<accession>A0A2T4JGH6</accession>
<dbReference type="Proteomes" id="UP000241899">
    <property type="component" value="Unassembled WGS sequence"/>
</dbReference>
<comment type="cofactor">
    <cofactor evidence="1">
        <name>[4Fe-4S] cluster</name>
        <dbReference type="ChEBI" id="CHEBI:49883"/>
    </cofactor>
</comment>
<dbReference type="EMBL" id="PZKF01000026">
    <property type="protein sequence ID" value="PTE17019.1"/>
    <property type="molecule type" value="Genomic_DNA"/>
</dbReference>
<reference evidence="13 14" key="1">
    <citation type="submission" date="2018-03" db="EMBL/GenBank/DDBJ databases">
        <title>Rhodobacter veldkampii.</title>
        <authorList>
            <person name="Meyer T.E."/>
            <person name="Miller S."/>
            <person name="Lodha T."/>
            <person name="Gandham S."/>
            <person name="Chintalapati S."/>
            <person name="Chintalapati V.R."/>
        </authorList>
    </citation>
    <scope>NUCLEOTIDE SEQUENCE [LARGE SCALE GENOMIC DNA]</scope>
    <source>
        <strain evidence="13 14">DSM 11550</strain>
    </source>
</reference>
<evidence type="ECO:0000259" key="12">
    <source>
        <dbReference type="PROSITE" id="PS51379"/>
    </source>
</evidence>
<sequence length="100" mass="10711">MPITAFTRGGTEYTPLYLSAIDSTTCIGCGRCFKVCSRSVMTLKGVTEDGDLVDLDPDDDDDDEILRKVMVMVDAGDCIGCGACNRVCPKDCQTHEPAPA</sequence>
<evidence type="ECO:0000313" key="13">
    <source>
        <dbReference type="EMBL" id="PTE17019.1"/>
    </source>
</evidence>
<evidence type="ECO:0000256" key="8">
    <source>
        <dbReference type="ARBA" id="ARBA00023004"/>
    </source>
</evidence>